<dbReference type="Proteomes" id="UP000190286">
    <property type="component" value="Unassembled WGS sequence"/>
</dbReference>
<evidence type="ECO:0000313" key="2">
    <source>
        <dbReference type="EMBL" id="SKA95526.1"/>
    </source>
</evidence>
<dbReference type="STRING" id="745368.SAMN02745178_02628"/>
<dbReference type="SUPFAM" id="SSF82171">
    <property type="entry name" value="DPP6 N-terminal domain-like"/>
    <property type="match status" value="1"/>
</dbReference>
<proteinExistence type="predicted"/>
<gene>
    <name evidence="2" type="ORF">SAMN02745178_02628</name>
</gene>
<dbReference type="PROSITE" id="PS51257">
    <property type="entry name" value="PROKAR_LIPOPROTEIN"/>
    <property type="match status" value="1"/>
</dbReference>
<evidence type="ECO:0000313" key="3">
    <source>
        <dbReference type="Proteomes" id="UP000190286"/>
    </source>
</evidence>
<protein>
    <recommendedName>
        <fullName evidence="4">DUF5050 domain-containing protein</fullName>
    </recommendedName>
</protein>
<feature type="chain" id="PRO_5010519681" description="DUF5050 domain-containing protein" evidence="1">
    <location>
        <begin position="23"/>
        <end position="459"/>
    </location>
</feature>
<name>A0A1T4Y178_9FIRM</name>
<dbReference type="AlphaFoldDB" id="A0A1T4Y178"/>
<dbReference type="EMBL" id="FUYF01000027">
    <property type="protein sequence ID" value="SKA95526.1"/>
    <property type="molecule type" value="Genomic_DNA"/>
</dbReference>
<evidence type="ECO:0008006" key="4">
    <source>
        <dbReference type="Google" id="ProtNLM"/>
    </source>
</evidence>
<dbReference type="RefSeq" id="WP_078785440.1">
    <property type="nucleotide sequence ID" value="NZ_DBEXRL010000246.1"/>
</dbReference>
<keyword evidence="1" id="KW-0732">Signal</keyword>
<evidence type="ECO:0000256" key="1">
    <source>
        <dbReference type="SAM" id="SignalP"/>
    </source>
</evidence>
<sequence>MKKYLAITAALALALTACGQTAADSTPTPTAATEAAAAPAEQLQSIGSGTLRLLTAAADGVYYQAFNDCEINYTDTMGRALIYAIDEQTGDARPVCNLPGCAHDSAACPAWSDGNVTLCYGDGDEVYLLAFYYNDETSYYRWERINSDHTERILLAEVEPGLSVVGRGVAVDDANLYYSVLTDDNRRQTLWAVDKTGGQAQKICTWDDLPDGTGEYAPEMYTLLEVGGQQMTFAKMIQSNDALTKAMQICTVDLANGSCTPQQRYERDAGTVFVTGDGMEKRDLISYRNDYQILTEGSRSGLANCNYQSGEVGYLNAAADSFTPVADGFPTTRAGWECYYSLTGFADGWLVWVDECGCDENGNGTGDNTTRQYFCRNGVKTELTQQRYVPGKDVRNIRILDAQQGRVLAAYDTKTGTVHDVDKDGTTYTRPMNWDVYGVIALDDLLAGSTDFTPLNFAE</sequence>
<dbReference type="GeneID" id="93339059"/>
<organism evidence="2 3">
    <name type="scientific">Gemmiger formicilis</name>
    <dbReference type="NCBI Taxonomy" id="745368"/>
    <lineage>
        <taxon>Bacteria</taxon>
        <taxon>Bacillati</taxon>
        <taxon>Bacillota</taxon>
        <taxon>Clostridia</taxon>
        <taxon>Eubacteriales</taxon>
        <taxon>Gemmiger</taxon>
    </lineage>
</organism>
<keyword evidence="3" id="KW-1185">Reference proteome</keyword>
<feature type="signal peptide" evidence="1">
    <location>
        <begin position="1"/>
        <end position="22"/>
    </location>
</feature>
<accession>A0A1T4Y178</accession>
<reference evidence="2 3" key="1">
    <citation type="submission" date="2017-02" db="EMBL/GenBank/DDBJ databases">
        <authorList>
            <person name="Peterson S.W."/>
        </authorList>
    </citation>
    <scope>NUCLEOTIDE SEQUENCE [LARGE SCALE GENOMIC DNA]</scope>
    <source>
        <strain evidence="2 3">ATCC 27749</strain>
    </source>
</reference>